<organism evidence="2 3">
    <name type="scientific">Micrococcus luteus</name>
    <name type="common">Micrococcus lysodeikticus</name>
    <dbReference type="NCBI Taxonomy" id="1270"/>
    <lineage>
        <taxon>Bacteria</taxon>
        <taxon>Bacillati</taxon>
        <taxon>Actinomycetota</taxon>
        <taxon>Actinomycetes</taxon>
        <taxon>Micrococcales</taxon>
        <taxon>Micrococcaceae</taxon>
        <taxon>Micrococcus</taxon>
    </lineage>
</organism>
<feature type="compositionally biased region" description="Basic and acidic residues" evidence="1">
    <location>
        <begin position="108"/>
        <end position="119"/>
    </location>
</feature>
<gene>
    <name evidence="2" type="ORF">M3A82_004645</name>
</gene>
<dbReference type="AlphaFoldDB" id="A0AAP3ERT3"/>
<feature type="region of interest" description="Disordered" evidence="1">
    <location>
        <begin position="64"/>
        <end position="129"/>
    </location>
</feature>
<evidence type="ECO:0000313" key="2">
    <source>
        <dbReference type="EMBL" id="MCV7628631.1"/>
    </source>
</evidence>
<evidence type="ECO:0000256" key="1">
    <source>
        <dbReference type="SAM" id="MobiDB-lite"/>
    </source>
</evidence>
<protein>
    <submittedName>
        <fullName evidence="2">Uncharacterized protein</fullName>
    </submittedName>
</protein>
<dbReference type="Proteomes" id="UP001205867">
    <property type="component" value="Unassembled WGS sequence"/>
</dbReference>
<accession>A0AAP3ERT3</accession>
<evidence type="ECO:0000313" key="3">
    <source>
        <dbReference type="Proteomes" id="UP001205867"/>
    </source>
</evidence>
<reference evidence="2" key="1">
    <citation type="submission" date="2023-06" db="EMBL/GenBank/DDBJ databases">
        <title>lsaBGC provides a comprehensive framework for evolutionary analysis of biosynthetic gene clusters within focal taxa.</title>
        <authorList>
            <person name="Salamzade R."/>
            <person name="Sandstrom S."/>
            <person name="Kalan L.R."/>
        </authorList>
    </citation>
    <scope>NUCLEOTIDE SEQUENCE</scope>
    <source>
        <strain evidence="2">P3-SID899</strain>
    </source>
</reference>
<feature type="compositionally biased region" description="Basic and acidic residues" evidence="1">
    <location>
        <begin position="68"/>
        <end position="79"/>
    </location>
</feature>
<dbReference type="EMBL" id="JALXKZ020000006">
    <property type="protein sequence ID" value="MCV7628631.1"/>
    <property type="molecule type" value="Genomic_DNA"/>
</dbReference>
<proteinExistence type="predicted"/>
<comment type="caution">
    <text evidence="2">The sequence shown here is derived from an EMBL/GenBank/DDBJ whole genome shotgun (WGS) entry which is preliminary data.</text>
</comment>
<name>A0AAP3ERT3_MICLU</name>
<sequence length="129" mass="14471">MTTARTRRDAIWTLIAPHLPTAVGPGPVRYDLDALADTVLVEYDGQWSLRPSIDPHSFAFQQLCTEHSSPKPAEDHPPSEGRGPSLRRRHPTAWAEYERCDGTAPALEVRRARPDRTPERLPQPSVTQD</sequence>